<dbReference type="GeneID" id="9826890"/>
<proteinExistence type="predicted"/>
<sequence length="646" mass="75181">MSFLSSIFCYQNSKTKDDINIFCGSCCYSSQKIGVVPRKENILTSYPIIPKLLETTTTFQVLVSPMRHKLGFTYPSEGSKLANFKSLELIRRSLLKWEAYYPEFLTQLQNPFPRNTVAITLCKPNFGIGNSCQEIYLVEKDSPELIETQSDAFSYQQLAENVHATYFNQDGIQFLAGLCYYPFSSNSKSLKNDETAIFLALAAAEPYPLSNRNTSENRIHYNVYGRYCSKAGKRVAVHCKDSIFHIEAETESRRNSQLFKYVSCEECSEEAKNYKWEDPVLVLKEKIVDGYPITDEPYVPTVMKYLYMNSTVKTNKKSSCIHIQYAEESKVLSSRKSLDMVRGHLLDQFDDDLEEIEYLLKEPLPRNTIAVSFGCNGFHFNRKTFELSSSEITENANDVHLTYQHLSENVQVTYHHENGIRYLAGISYYPAQIGKSELIENDYVLMFLADLTRVPYPTFREKNYFIKLMNALINGSCGRYCERSGKRVAVDCMREYGHIDYDHVNNEYLITPCRECMNHFQNRLLELYRNPHLQDQMKSQKNEEKTLKRFKKYWKKMKPEVLKYLKTLTVNYSIENKSEEELDDASEKILIELFKYAKIYDEHCLNGTTPPPPTCTFTQDIPEFVVEFFVNINYMKDNFSNMEYES</sequence>
<protein>
    <submittedName>
        <fullName evidence="1">Uncharacterized protein</fullName>
    </submittedName>
</protein>
<dbReference type="KEGG" id="crq:GCK72_001526"/>
<name>A0A6A5HPU0_CAERE</name>
<dbReference type="Proteomes" id="UP000483820">
    <property type="component" value="Chromosome I"/>
</dbReference>
<dbReference type="PANTHER" id="PTHR34005">
    <property type="entry name" value="PROTEIN CBG15054-RELATED"/>
    <property type="match status" value="1"/>
</dbReference>
<dbReference type="PANTHER" id="PTHR34005:SF7">
    <property type="entry name" value="PROTEIN CBG26726"/>
    <property type="match status" value="1"/>
</dbReference>
<gene>
    <name evidence="1" type="ORF">GCK72_001526</name>
</gene>
<organism evidence="1 2">
    <name type="scientific">Caenorhabditis remanei</name>
    <name type="common">Caenorhabditis vulgaris</name>
    <dbReference type="NCBI Taxonomy" id="31234"/>
    <lineage>
        <taxon>Eukaryota</taxon>
        <taxon>Metazoa</taxon>
        <taxon>Ecdysozoa</taxon>
        <taxon>Nematoda</taxon>
        <taxon>Chromadorea</taxon>
        <taxon>Rhabditida</taxon>
        <taxon>Rhabditina</taxon>
        <taxon>Rhabditomorpha</taxon>
        <taxon>Rhabditoidea</taxon>
        <taxon>Rhabditidae</taxon>
        <taxon>Peloderinae</taxon>
        <taxon>Caenorhabditis</taxon>
    </lineage>
</organism>
<dbReference type="CTD" id="9826890"/>
<comment type="caution">
    <text evidence="1">The sequence shown here is derived from an EMBL/GenBank/DDBJ whole genome shotgun (WGS) entry which is preliminary data.</text>
</comment>
<evidence type="ECO:0000313" key="2">
    <source>
        <dbReference type="Proteomes" id="UP000483820"/>
    </source>
</evidence>
<dbReference type="RefSeq" id="XP_003097741.2">
    <property type="nucleotide sequence ID" value="XM_003097693.2"/>
</dbReference>
<dbReference type="EMBL" id="WUAV01000001">
    <property type="protein sequence ID" value="KAF1769709.1"/>
    <property type="molecule type" value="Genomic_DNA"/>
</dbReference>
<evidence type="ECO:0000313" key="1">
    <source>
        <dbReference type="EMBL" id="KAF1769709.1"/>
    </source>
</evidence>
<dbReference type="AlphaFoldDB" id="A0A6A5HPU0"/>
<accession>A0A6A5HPU0</accession>
<reference evidence="1 2" key="1">
    <citation type="submission" date="2019-12" db="EMBL/GenBank/DDBJ databases">
        <title>Chromosome-level assembly of the Caenorhabditis remanei genome.</title>
        <authorList>
            <person name="Teterina A.A."/>
            <person name="Willis J.H."/>
            <person name="Phillips P.C."/>
        </authorList>
    </citation>
    <scope>NUCLEOTIDE SEQUENCE [LARGE SCALE GENOMIC DNA]</scope>
    <source>
        <strain evidence="1 2">PX506</strain>
        <tissue evidence="1">Whole organism</tissue>
    </source>
</reference>